<feature type="domain" description="YdhG-like" evidence="2">
    <location>
        <begin position="26"/>
        <end position="128"/>
    </location>
</feature>
<dbReference type="InterPro" id="IPR014922">
    <property type="entry name" value="YdhG-like"/>
</dbReference>
<feature type="region of interest" description="Disordered" evidence="1">
    <location>
        <begin position="137"/>
        <end position="183"/>
    </location>
</feature>
<evidence type="ECO:0000256" key="1">
    <source>
        <dbReference type="SAM" id="MobiDB-lite"/>
    </source>
</evidence>
<feature type="compositionally biased region" description="Basic residues" evidence="1">
    <location>
        <begin position="157"/>
        <end position="183"/>
    </location>
</feature>
<dbReference type="AlphaFoldDB" id="A0A2S9XU82"/>
<reference evidence="3 4" key="1">
    <citation type="submission" date="2018-03" db="EMBL/GenBank/DDBJ databases">
        <title>Draft Genome Sequences of the Obligatory Marine Myxobacteria Enhygromyxa salina SWB007.</title>
        <authorList>
            <person name="Poehlein A."/>
            <person name="Moghaddam J.A."/>
            <person name="Harms H."/>
            <person name="Alanjari M."/>
            <person name="Koenig G.M."/>
            <person name="Daniel R."/>
            <person name="Schaeberle T.F."/>
        </authorList>
    </citation>
    <scope>NUCLEOTIDE SEQUENCE [LARGE SCALE GENOMIC DNA]</scope>
    <source>
        <strain evidence="3 4">SWB007</strain>
    </source>
</reference>
<protein>
    <recommendedName>
        <fullName evidence="2">YdhG-like domain-containing protein</fullName>
    </recommendedName>
</protein>
<evidence type="ECO:0000313" key="3">
    <source>
        <dbReference type="EMBL" id="PRP96415.1"/>
    </source>
</evidence>
<dbReference type="OrthoDB" id="5951444at2"/>
<name>A0A2S9XU82_9BACT</name>
<feature type="compositionally biased region" description="Low complexity" evidence="1">
    <location>
        <begin position="144"/>
        <end position="156"/>
    </location>
</feature>
<dbReference type="EMBL" id="PVNL01000135">
    <property type="protein sequence ID" value="PRP96415.1"/>
    <property type="molecule type" value="Genomic_DNA"/>
</dbReference>
<proteinExistence type="predicted"/>
<organism evidence="3 4">
    <name type="scientific">Enhygromyxa salina</name>
    <dbReference type="NCBI Taxonomy" id="215803"/>
    <lineage>
        <taxon>Bacteria</taxon>
        <taxon>Pseudomonadati</taxon>
        <taxon>Myxococcota</taxon>
        <taxon>Polyangia</taxon>
        <taxon>Nannocystales</taxon>
        <taxon>Nannocystaceae</taxon>
        <taxon>Enhygromyxa</taxon>
    </lineage>
</organism>
<dbReference type="SUPFAM" id="SSF159888">
    <property type="entry name" value="YdhG-like"/>
    <property type="match status" value="1"/>
</dbReference>
<dbReference type="RefSeq" id="WP_106094097.1">
    <property type="nucleotide sequence ID" value="NZ_PVNL01000135.1"/>
</dbReference>
<evidence type="ECO:0000313" key="4">
    <source>
        <dbReference type="Proteomes" id="UP000238823"/>
    </source>
</evidence>
<accession>A0A2S9XU82</accession>
<evidence type="ECO:0000259" key="2">
    <source>
        <dbReference type="Pfam" id="PF08818"/>
    </source>
</evidence>
<dbReference type="Proteomes" id="UP000238823">
    <property type="component" value="Unassembled WGS sequence"/>
</dbReference>
<dbReference type="Pfam" id="PF08818">
    <property type="entry name" value="DUF1801"/>
    <property type="match status" value="1"/>
</dbReference>
<gene>
    <name evidence="3" type="ORF">ENSA7_72300</name>
</gene>
<sequence length="183" mass="20058">MAELQTKPTDAKVTDFLAAIADEQQRADAQVIVELMREVTKAEAQMWGPSIVGFGSCHYVYESGREGDWFLTGFSPRARNLTLYIMPGFEDYAELLGRLGKHKTGKSCLYINRLADVDLKVLRTLVKKSAAHIKRKYKPSSPGAAKGVAKQPVVKKPAAKKAAVKKAAAKKKPAARKKSASRV</sequence>
<comment type="caution">
    <text evidence="3">The sequence shown here is derived from an EMBL/GenBank/DDBJ whole genome shotgun (WGS) entry which is preliminary data.</text>
</comment>